<dbReference type="SUPFAM" id="SSF53098">
    <property type="entry name" value="Ribonuclease H-like"/>
    <property type="match status" value="1"/>
</dbReference>
<evidence type="ECO:0000313" key="2">
    <source>
        <dbReference type="EMBL" id="KAK9037831.1"/>
    </source>
</evidence>
<organism evidence="2 3">
    <name type="scientific">Hibiscus sabdariffa</name>
    <name type="common">roselle</name>
    <dbReference type="NCBI Taxonomy" id="183260"/>
    <lineage>
        <taxon>Eukaryota</taxon>
        <taxon>Viridiplantae</taxon>
        <taxon>Streptophyta</taxon>
        <taxon>Embryophyta</taxon>
        <taxon>Tracheophyta</taxon>
        <taxon>Spermatophyta</taxon>
        <taxon>Magnoliopsida</taxon>
        <taxon>eudicotyledons</taxon>
        <taxon>Gunneridae</taxon>
        <taxon>Pentapetalae</taxon>
        <taxon>rosids</taxon>
        <taxon>malvids</taxon>
        <taxon>Malvales</taxon>
        <taxon>Malvaceae</taxon>
        <taxon>Malvoideae</taxon>
        <taxon>Hibiscus</taxon>
    </lineage>
</organism>
<dbReference type="Pfam" id="PF13456">
    <property type="entry name" value="RVT_3"/>
    <property type="match status" value="1"/>
</dbReference>
<sequence length="374" mass="40732">MDAENRRRVAKRLECGVDSAVDPPDLQFFSSVGVDKESPCKLAGGQRSRATESALAGVESYRQARCLAQDPDLCLEIRAGRPPHWKPGSCCGPWHWPLSLLLDLYRDPLHAFQDCRDATEALFQANIVPALASSSVTETLPWLEEAASLLSRPALGQFVTLLWNLWNHRNNWVHNQQLQPVWATVMTASLLHQDHLVASSSSASSSALHPTGWSPPPSGTVTLNMDGSFSVGGGAGIGVVARDSSGQVLCGLARHLDDLTEAEFAEHAALVAGLRFALDRGWTSVLVEMDSAQTVNRLSRSPSSDLSIFSPSLEPARAILSEHSHIRLRYIPRSANRVAHTLAAWALSCTSYVSFDSVCPEIIWILLSLNPNIF</sequence>
<keyword evidence="3" id="KW-1185">Reference proteome</keyword>
<proteinExistence type="predicted"/>
<feature type="domain" description="RNase H type-1" evidence="1">
    <location>
        <begin position="224"/>
        <end position="346"/>
    </location>
</feature>
<dbReference type="Gene3D" id="3.30.420.10">
    <property type="entry name" value="Ribonuclease H-like superfamily/Ribonuclease H"/>
    <property type="match status" value="1"/>
</dbReference>
<evidence type="ECO:0000259" key="1">
    <source>
        <dbReference type="Pfam" id="PF13456"/>
    </source>
</evidence>
<gene>
    <name evidence="2" type="ORF">V6N11_022730</name>
</gene>
<dbReference type="PANTHER" id="PTHR47074:SF11">
    <property type="entry name" value="REVERSE TRANSCRIPTASE-LIKE PROTEIN"/>
    <property type="match status" value="1"/>
</dbReference>
<dbReference type="EMBL" id="JBBPBN010000005">
    <property type="protein sequence ID" value="KAK9037831.1"/>
    <property type="molecule type" value="Genomic_DNA"/>
</dbReference>
<dbReference type="InterPro" id="IPR036397">
    <property type="entry name" value="RNaseH_sf"/>
</dbReference>
<dbReference type="PANTHER" id="PTHR47074">
    <property type="entry name" value="BNAC02G40300D PROTEIN"/>
    <property type="match status" value="1"/>
</dbReference>
<accession>A0ABR2TK24</accession>
<comment type="caution">
    <text evidence="2">The sequence shown here is derived from an EMBL/GenBank/DDBJ whole genome shotgun (WGS) entry which is preliminary data.</text>
</comment>
<dbReference type="InterPro" id="IPR012337">
    <property type="entry name" value="RNaseH-like_sf"/>
</dbReference>
<reference evidence="2 3" key="1">
    <citation type="journal article" date="2024" name="G3 (Bethesda)">
        <title>Genome assembly of Hibiscus sabdariffa L. provides insights into metabolisms of medicinal natural products.</title>
        <authorList>
            <person name="Kim T."/>
        </authorList>
    </citation>
    <scope>NUCLEOTIDE SEQUENCE [LARGE SCALE GENOMIC DNA]</scope>
    <source>
        <strain evidence="2">TK-2024</strain>
        <tissue evidence="2">Old leaves</tissue>
    </source>
</reference>
<protein>
    <recommendedName>
        <fullName evidence="1">RNase H type-1 domain-containing protein</fullName>
    </recommendedName>
</protein>
<dbReference type="InterPro" id="IPR002156">
    <property type="entry name" value="RNaseH_domain"/>
</dbReference>
<name>A0ABR2TK24_9ROSI</name>
<evidence type="ECO:0000313" key="3">
    <source>
        <dbReference type="Proteomes" id="UP001396334"/>
    </source>
</evidence>
<dbReference type="CDD" id="cd06222">
    <property type="entry name" value="RNase_H_like"/>
    <property type="match status" value="1"/>
</dbReference>
<dbReference type="InterPro" id="IPR044730">
    <property type="entry name" value="RNase_H-like_dom_plant"/>
</dbReference>
<dbReference type="InterPro" id="IPR052929">
    <property type="entry name" value="RNase_H-like_EbsB-rel"/>
</dbReference>
<dbReference type="Proteomes" id="UP001396334">
    <property type="component" value="Unassembled WGS sequence"/>
</dbReference>